<organism evidence="1 2">
    <name type="scientific">Paenibacillus stellifer</name>
    <dbReference type="NCBI Taxonomy" id="169760"/>
    <lineage>
        <taxon>Bacteria</taxon>
        <taxon>Bacillati</taxon>
        <taxon>Bacillota</taxon>
        <taxon>Bacilli</taxon>
        <taxon>Bacillales</taxon>
        <taxon>Paenibacillaceae</taxon>
        <taxon>Paenibacillus</taxon>
    </lineage>
</organism>
<dbReference type="OrthoDB" id="7544904at2"/>
<gene>
    <name evidence="1" type="ORF">PSTEL_16925</name>
</gene>
<dbReference type="KEGG" id="pste:PSTEL_16925"/>
<dbReference type="PANTHER" id="PTHR37036">
    <property type="match status" value="1"/>
</dbReference>
<dbReference type="HOGENOM" id="CLU_075484_0_0_9"/>
<dbReference type="InterPro" id="IPR015045">
    <property type="entry name" value="MPT-1-like_LmxM"/>
</dbReference>
<dbReference type="RefSeq" id="WP_038696878.1">
    <property type="nucleotide sequence ID" value="NZ_CP009286.1"/>
</dbReference>
<dbReference type="Gene3D" id="2.115.10.20">
    <property type="entry name" value="Glycosyl hydrolase domain, family 43"/>
    <property type="match status" value="1"/>
</dbReference>
<dbReference type="Proteomes" id="UP000029507">
    <property type="component" value="Chromosome"/>
</dbReference>
<protein>
    <recommendedName>
        <fullName evidence="3">DUF1861 family protein</fullName>
    </recommendedName>
</protein>
<dbReference type="InterPro" id="IPR023296">
    <property type="entry name" value="Glyco_hydro_beta-prop_sf"/>
</dbReference>
<evidence type="ECO:0000313" key="1">
    <source>
        <dbReference type="EMBL" id="AIQ64529.1"/>
    </source>
</evidence>
<dbReference type="PANTHER" id="PTHR37036:SF2">
    <property type="entry name" value="DUF1861 FAMILY PROTEIN"/>
    <property type="match status" value="1"/>
</dbReference>
<proteinExistence type="predicted"/>
<sequence>MLRVRRTGLTCDILLQDFHVKKMRVLDKQKLKFNSVDGRDVYNITAPFKDEGEWTIAGRVEERDSEESNIVFFNERNGVWTPMEDGPVFPMQDPFFSCIGGELVLGGVQTFTNPAVPGALLWRTVFYRGSSVRMLMPFFVGPDGMKDLRLVELNDGRIGVFTRPQGVKGGRGKIGFVIVRSLEELTVELIAEAPLLEEQFIETEWGGVNEARMLANGLIGVLGHIARFDKDGNRGYYPMVFALDPDTGAFTDIEVIAVRSNFDLGPAKRPDLTDVVFSGGLVRSDDGTAILYAGISDAEAHCLKIPDPFLRLEALDRSVITPVHI</sequence>
<accession>A0A089N6Y9</accession>
<dbReference type="Pfam" id="PF08950">
    <property type="entry name" value="DUF1861"/>
    <property type="match status" value="1"/>
</dbReference>
<dbReference type="AlphaFoldDB" id="A0A089N6Y9"/>
<name>A0A089N6Y9_9BACL</name>
<keyword evidence="2" id="KW-1185">Reference proteome</keyword>
<dbReference type="SUPFAM" id="SSF75005">
    <property type="entry name" value="Arabinanase/levansucrase/invertase"/>
    <property type="match status" value="1"/>
</dbReference>
<dbReference type="STRING" id="169760.PSTEL_16925"/>
<evidence type="ECO:0000313" key="2">
    <source>
        <dbReference type="Proteomes" id="UP000029507"/>
    </source>
</evidence>
<reference evidence="1 2" key="1">
    <citation type="submission" date="2014-08" db="EMBL/GenBank/DDBJ databases">
        <title>Comparative genomics of the Paenibacillus odorifer group.</title>
        <authorList>
            <person name="den Bakker H.C."/>
            <person name="Tsai Y.-C."/>
            <person name="Martin N."/>
            <person name="Korlach J."/>
            <person name="Wiedmann M."/>
        </authorList>
    </citation>
    <scope>NUCLEOTIDE SEQUENCE [LARGE SCALE GENOMIC DNA]</scope>
    <source>
        <strain evidence="1 2">DSM 14472</strain>
    </source>
</reference>
<dbReference type="EMBL" id="CP009286">
    <property type="protein sequence ID" value="AIQ64529.1"/>
    <property type="molecule type" value="Genomic_DNA"/>
</dbReference>
<evidence type="ECO:0008006" key="3">
    <source>
        <dbReference type="Google" id="ProtNLM"/>
    </source>
</evidence>